<dbReference type="PROSITE" id="PS50850">
    <property type="entry name" value="MFS"/>
    <property type="match status" value="1"/>
</dbReference>
<dbReference type="SUPFAM" id="SSF103473">
    <property type="entry name" value="MFS general substrate transporter"/>
    <property type="match status" value="1"/>
</dbReference>
<evidence type="ECO:0000313" key="10">
    <source>
        <dbReference type="Proteomes" id="UP000053815"/>
    </source>
</evidence>
<feature type="transmembrane region" description="Helical" evidence="7">
    <location>
        <begin position="410"/>
        <end position="427"/>
    </location>
</feature>
<feature type="transmembrane region" description="Helical" evidence="7">
    <location>
        <begin position="271"/>
        <end position="291"/>
    </location>
</feature>
<feature type="transmembrane region" description="Helical" evidence="7">
    <location>
        <begin position="74"/>
        <end position="100"/>
    </location>
</feature>
<sequence length="579" mass="62537">MARNESSPLLDNNGNGSNYRSNVSDTNSGNSDDVITILTSNTPSLKCTTSNGDDTTPVKNADDLLKERLKGSSIFAIFFGLYIAVILSSLDSSIVATIYPQIGTEFKRSNEIVWIATSYMLSYTALQPLYGRISDVFGRKSALLFASTVFFIGSFLCGAATNLWALVIARAIAGVGGGGINCMTTVITSDLIPLRERGKFQSYGNIAYAVGSVLGAPLGGLITDSFGWRFCFYINLPLMLLTIYVATKLLTNYNLEENQDGETFRERLKRIDYAGATTIVLAVIGFLIATSLGGNIKPWSDPLVLGCFASSIVLALLFCVIEAKYALYPLMPWEIISSRTPLASSLTNLWCVMATTALIYITPLYFQALLGLTPSVAGLYFLPKAASISIGSVLAGMYMSRTGEYRKITIGMAVLALVSMVGYTLWTPHTPKIILLACLTADGLSMGGIITCTLIAMHSCVEQSEMATITSMSYLFRSVGGVIGISLTSAIFQGIVKHILVEKITGPNADLYIEIARKSMTEVRGLLPPDILEIVLDAYKIGLRYTYGSCALISCLTVICSLFIQSFELGTKITVSKRK</sequence>
<dbReference type="OrthoDB" id="10021397at2759"/>
<dbReference type="EMBL" id="DF836404">
    <property type="protein sequence ID" value="GAN06218.1"/>
    <property type="molecule type" value="Genomic_DNA"/>
</dbReference>
<evidence type="ECO:0000256" key="2">
    <source>
        <dbReference type="ARBA" id="ARBA00022448"/>
    </source>
</evidence>
<keyword evidence="4 7" id="KW-1133">Transmembrane helix</keyword>
<dbReference type="AlphaFoldDB" id="A0A0C9MVU2"/>
<feature type="transmembrane region" description="Helical" evidence="7">
    <location>
        <begin position="206"/>
        <end position="226"/>
    </location>
</feature>
<evidence type="ECO:0000256" key="3">
    <source>
        <dbReference type="ARBA" id="ARBA00022692"/>
    </source>
</evidence>
<evidence type="ECO:0000256" key="7">
    <source>
        <dbReference type="SAM" id="Phobius"/>
    </source>
</evidence>
<dbReference type="CDD" id="cd17502">
    <property type="entry name" value="MFS_Azr1_MDR_like"/>
    <property type="match status" value="1"/>
</dbReference>
<keyword evidence="5 7" id="KW-0472">Membrane</keyword>
<feature type="transmembrane region" description="Helical" evidence="7">
    <location>
        <begin position="142"/>
        <end position="165"/>
    </location>
</feature>
<dbReference type="Pfam" id="PF07690">
    <property type="entry name" value="MFS_1"/>
    <property type="match status" value="1"/>
</dbReference>
<evidence type="ECO:0000313" key="9">
    <source>
        <dbReference type="EMBL" id="GAN06218.1"/>
    </source>
</evidence>
<feature type="transmembrane region" description="Helical" evidence="7">
    <location>
        <begin position="433"/>
        <end position="455"/>
    </location>
</feature>
<dbReference type="InterPro" id="IPR020846">
    <property type="entry name" value="MFS_dom"/>
</dbReference>
<dbReference type="Gene3D" id="1.20.1720.10">
    <property type="entry name" value="Multidrug resistance protein D"/>
    <property type="match status" value="1"/>
</dbReference>
<protein>
    <submittedName>
        <fullName evidence="9">Multidrug resistance protein fnx1</fullName>
    </submittedName>
</protein>
<reference evidence="9" key="1">
    <citation type="submission" date="2014-09" db="EMBL/GenBank/DDBJ databases">
        <title>Draft genome sequence of an oleaginous Mucoromycotina fungus Mucor ambiguus NBRC6742.</title>
        <authorList>
            <person name="Takeda I."/>
            <person name="Yamane N."/>
            <person name="Morita T."/>
            <person name="Tamano K."/>
            <person name="Machida M."/>
            <person name="Baker S."/>
            <person name="Koike H."/>
        </authorList>
    </citation>
    <scope>NUCLEOTIDE SEQUENCE</scope>
    <source>
        <strain evidence="9">NBRC 6742</strain>
    </source>
</reference>
<feature type="transmembrane region" description="Helical" evidence="7">
    <location>
        <begin position="545"/>
        <end position="564"/>
    </location>
</feature>
<dbReference type="Gene3D" id="1.20.1250.20">
    <property type="entry name" value="MFS general substrate transporter like domains"/>
    <property type="match status" value="1"/>
</dbReference>
<keyword evidence="3 7" id="KW-0812">Transmembrane</keyword>
<feature type="transmembrane region" description="Helical" evidence="7">
    <location>
        <begin position="171"/>
        <end position="194"/>
    </location>
</feature>
<dbReference type="STRING" id="91626.A0A0C9MVU2"/>
<evidence type="ECO:0000256" key="6">
    <source>
        <dbReference type="SAM" id="MobiDB-lite"/>
    </source>
</evidence>
<proteinExistence type="predicted"/>
<comment type="subcellular location">
    <subcellularLocation>
        <location evidence="1">Endomembrane system</location>
        <topology evidence="1">Multi-pass membrane protein</topology>
    </subcellularLocation>
</comment>
<dbReference type="GO" id="GO:0000329">
    <property type="term" value="C:fungal-type vacuole membrane"/>
    <property type="evidence" value="ECO:0007669"/>
    <property type="project" value="TreeGrafter"/>
</dbReference>
<organism evidence="9">
    <name type="scientific">Mucor ambiguus</name>
    <dbReference type="NCBI Taxonomy" id="91626"/>
    <lineage>
        <taxon>Eukaryota</taxon>
        <taxon>Fungi</taxon>
        <taxon>Fungi incertae sedis</taxon>
        <taxon>Mucoromycota</taxon>
        <taxon>Mucoromycotina</taxon>
        <taxon>Mucoromycetes</taxon>
        <taxon>Mucorales</taxon>
        <taxon>Mucorineae</taxon>
        <taxon>Mucoraceae</taxon>
        <taxon>Mucor</taxon>
    </lineage>
</organism>
<evidence type="ECO:0000256" key="5">
    <source>
        <dbReference type="ARBA" id="ARBA00023136"/>
    </source>
</evidence>
<gene>
    <name evidence="9" type="ORF">MAM1_0115c05698</name>
</gene>
<name>A0A0C9MVU2_9FUNG</name>
<feature type="domain" description="Major facilitator superfamily (MFS) profile" evidence="8">
    <location>
        <begin position="77"/>
        <end position="572"/>
    </location>
</feature>
<evidence type="ECO:0000256" key="1">
    <source>
        <dbReference type="ARBA" id="ARBA00004127"/>
    </source>
</evidence>
<evidence type="ECO:0000259" key="8">
    <source>
        <dbReference type="PROSITE" id="PS50850"/>
    </source>
</evidence>
<dbReference type="GO" id="GO:0005886">
    <property type="term" value="C:plasma membrane"/>
    <property type="evidence" value="ECO:0007669"/>
    <property type="project" value="TreeGrafter"/>
</dbReference>
<dbReference type="InterPro" id="IPR011701">
    <property type="entry name" value="MFS"/>
</dbReference>
<feature type="transmembrane region" description="Helical" evidence="7">
    <location>
        <begin position="475"/>
        <end position="496"/>
    </location>
</feature>
<dbReference type="GO" id="GO:0012505">
    <property type="term" value="C:endomembrane system"/>
    <property type="evidence" value="ECO:0007669"/>
    <property type="project" value="UniProtKB-SubCell"/>
</dbReference>
<keyword evidence="10" id="KW-1185">Reference proteome</keyword>
<accession>A0A0C9MVU2</accession>
<feature type="transmembrane region" description="Helical" evidence="7">
    <location>
        <begin position="378"/>
        <end position="398"/>
    </location>
</feature>
<feature type="region of interest" description="Disordered" evidence="6">
    <location>
        <begin position="1"/>
        <end position="31"/>
    </location>
</feature>
<feature type="transmembrane region" description="Helical" evidence="7">
    <location>
        <begin position="232"/>
        <end position="250"/>
    </location>
</feature>
<feature type="transmembrane region" description="Helical" evidence="7">
    <location>
        <begin position="303"/>
        <end position="321"/>
    </location>
</feature>
<dbReference type="GO" id="GO:0015174">
    <property type="term" value="F:basic amino acid transmembrane transporter activity"/>
    <property type="evidence" value="ECO:0007669"/>
    <property type="project" value="TreeGrafter"/>
</dbReference>
<keyword evidence="2" id="KW-0813">Transport</keyword>
<dbReference type="Proteomes" id="UP000053815">
    <property type="component" value="Unassembled WGS sequence"/>
</dbReference>
<feature type="transmembrane region" description="Helical" evidence="7">
    <location>
        <begin position="342"/>
        <end position="366"/>
    </location>
</feature>
<evidence type="ECO:0000256" key="4">
    <source>
        <dbReference type="ARBA" id="ARBA00022989"/>
    </source>
</evidence>
<feature type="transmembrane region" description="Helical" evidence="7">
    <location>
        <begin position="112"/>
        <end position="130"/>
    </location>
</feature>
<dbReference type="InterPro" id="IPR036259">
    <property type="entry name" value="MFS_trans_sf"/>
</dbReference>
<dbReference type="PANTHER" id="PTHR23501:SF191">
    <property type="entry name" value="VACUOLAR BASIC AMINO ACID TRANSPORTER 4"/>
    <property type="match status" value="1"/>
</dbReference>
<dbReference type="PANTHER" id="PTHR23501">
    <property type="entry name" value="MAJOR FACILITATOR SUPERFAMILY"/>
    <property type="match status" value="1"/>
</dbReference>